<feature type="transmembrane region" description="Helical" evidence="1">
    <location>
        <begin position="64"/>
        <end position="83"/>
    </location>
</feature>
<feature type="domain" description="Cytochrome c assembly protein" evidence="2">
    <location>
        <begin position="66"/>
        <end position="263"/>
    </location>
</feature>
<feature type="transmembrane region" description="Helical" evidence="1">
    <location>
        <begin position="214"/>
        <end position="231"/>
    </location>
</feature>
<dbReference type="RefSeq" id="WP_379864097.1">
    <property type="nucleotide sequence ID" value="NZ_JBHTBW010000019.1"/>
</dbReference>
<feature type="transmembrane region" description="Helical" evidence="1">
    <location>
        <begin position="243"/>
        <end position="260"/>
    </location>
</feature>
<keyword evidence="4" id="KW-1185">Reference proteome</keyword>
<dbReference type="PANTHER" id="PTHR38034">
    <property type="entry name" value="INNER MEMBRANE PROTEIN YPJD"/>
    <property type="match status" value="1"/>
</dbReference>
<feature type="transmembrane region" description="Helical" evidence="1">
    <location>
        <begin position="38"/>
        <end position="58"/>
    </location>
</feature>
<feature type="transmembrane region" description="Helical" evidence="1">
    <location>
        <begin position="90"/>
        <end position="111"/>
    </location>
</feature>
<evidence type="ECO:0000313" key="4">
    <source>
        <dbReference type="Proteomes" id="UP001596500"/>
    </source>
</evidence>
<feature type="transmembrane region" description="Helical" evidence="1">
    <location>
        <begin position="179"/>
        <end position="202"/>
    </location>
</feature>
<accession>A0ABW2RIS7</accession>
<keyword evidence="1" id="KW-1133">Transmembrane helix</keyword>
<comment type="caution">
    <text evidence="3">The sequence shown here is derived from an EMBL/GenBank/DDBJ whole genome shotgun (WGS) entry which is preliminary data.</text>
</comment>
<proteinExistence type="predicted"/>
<dbReference type="InterPro" id="IPR002541">
    <property type="entry name" value="Cyt_c_assembly"/>
</dbReference>
<feature type="transmembrane region" description="Helical" evidence="1">
    <location>
        <begin position="131"/>
        <end position="158"/>
    </location>
</feature>
<evidence type="ECO:0000259" key="2">
    <source>
        <dbReference type="Pfam" id="PF01578"/>
    </source>
</evidence>
<dbReference type="Proteomes" id="UP001596500">
    <property type="component" value="Unassembled WGS sequence"/>
</dbReference>
<keyword evidence="1" id="KW-0472">Membrane</keyword>
<evidence type="ECO:0000313" key="3">
    <source>
        <dbReference type="EMBL" id="MFC7440813.1"/>
    </source>
</evidence>
<sequence length="271" mass="31452">MFRERWIVDFMVYVYAVSLVFSFADLLRPNKQVERMSLLLLSGVWVLQTIVLVVQRLALFPISASFDALSIYSWVLISFTLVMHFVYRMAILFFIANSLSFIMLALHLFFVRSSSPVIEKLLLSELVFLHVTLAMMAYAAFSLASIGSSLYLVNNYLLKQKKWNHLLRRLPSLDRLEGLSAWLVVAGTSLLLTAMTLGAIYAYQTIGHQFWADAKVWGSLWVLLLYGFILWKWARRQWYGRQLAWWTSLSLLAILSNYIITRSGFSFHHWI</sequence>
<gene>
    <name evidence="3" type="ORF">ACFQNG_06575</name>
</gene>
<evidence type="ECO:0000256" key="1">
    <source>
        <dbReference type="SAM" id="Phobius"/>
    </source>
</evidence>
<feature type="transmembrane region" description="Helical" evidence="1">
    <location>
        <begin position="6"/>
        <end position="26"/>
    </location>
</feature>
<dbReference type="PANTHER" id="PTHR38034:SF1">
    <property type="entry name" value="INNER MEMBRANE PROTEIN YPJD"/>
    <property type="match status" value="1"/>
</dbReference>
<dbReference type="EMBL" id="JBHTBW010000019">
    <property type="protein sequence ID" value="MFC7440813.1"/>
    <property type="molecule type" value="Genomic_DNA"/>
</dbReference>
<dbReference type="InterPro" id="IPR052372">
    <property type="entry name" value="YpjD/HemX"/>
</dbReference>
<reference evidence="4" key="1">
    <citation type="journal article" date="2019" name="Int. J. Syst. Evol. Microbiol.">
        <title>The Global Catalogue of Microorganisms (GCM) 10K type strain sequencing project: providing services to taxonomists for standard genome sequencing and annotation.</title>
        <authorList>
            <consortium name="The Broad Institute Genomics Platform"/>
            <consortium name="The Broad Institute Genome Sequencing Center for Infectious Disease"/>
            <person name="Wu L."/>
            <person name="Ma J."/>
        </authorList>
    </citation>
    <scope>NUCLEOTIDE SEQUENCE [LARGE SCALE GENOMIC DNA]</scope>
    <source>
        <strain evidence="4">CGMCC 1.12942</strain>
    </source>
</reference>
<dbReference type="Pfam" id="PF01578">
    <property type="entry name" value="Cytochrom_C_asm"/>
    <property type="match status" value="1"/>
</dbReference>
<organism evidence="3 4">
    <name type="scientific">Laceyella putida</name>
    <dbReference type="NCBI Taxonomy" id="110101"/>
    <lineage>
        <taxon>Bacteria</taxon>
        <taxon>Bacillati</taxon>
        <taxon>Bacillota</taxon>
        <taxon>Bacilli</taxon>
        <taxon>Bacillales</taxon>
        <taxon>Thermoactinomycetaceae</taxon>
        <taxon>Laceyella</taxon>
    </lineage>
</organism>
<name>A0ABW2RIS7_9BACL</name>
<keyword evidence="1" id="KW-0812">Transmembrane</keyword>
<protein>
    <submittedName>
        <fullName evidence="3">Inner membrane protein YpjD</fullName>
    </submittedName>
</protein>